<organism evidence="10 11">
    <name type="scientific">Parelaphostrongylus tenuis</name>
    <name type="common">Meningeal worm</name>
    <dbReference type="NCBI Taxonomy" id="148309"/>
    <lineage>
        <taxon>Eukaryota</taxon>
        <taxon>Metazoa</taxon>
        <taxon>Ecdysozoa</taxon>
        <taxon>Nematoda</taxon>
        <taxon>Chromadorea</taxon>
        <taxon>Rhabditida</taxon>
        <taxon>Rhabditina</taxon>
        <taxon>Rhabditomorpha</taxon>
        <taxon>Strongyloidea</taxon>
        <taxon>Metastrongylidae</taxon>
        <taxon>Parelaphostrongylus</taxon>
    </lineage>
</organism>
<keyword evidence="6" id="KW-0472">Membrane</keyword>
<evidence type="ECO:0000256" key="1">
    <source>
        <dbReference type="ARBA" id="ARBA00004170"/>
    </source>
</evidence>
<evidence type="ECO:0000256" key="3">
    <source>
        <dbReference type="ARBA" id="ARBA00022448"/>
    </source>
</evidence>
<dbReference type="SUPFAM" id="SSF52943">
    <property type="entry name" value="ATP synthase (F1-ATPase), gamma subunit"/>
    <property type="match status" value="1"/>
</dbReference>
<evidence type="ECO:0000256" key="8">
    <source>
        <dbReference type="ARBA" id="ARBA00023310"/>
    </source>
</evidence>
<dbReference type="GO" id="GO:0046933">
    <property type="term" value="F:proton-transporting ATP synthase activity, rotational mechanism"/>
    <property type="evidence" value="ECO:0007669"/>
    <property type="project" value="InterPro"/>
</dbReference>
<evidence type="ECO:0000256" key="4">
    <source>
        <dbReference type="ARBA" id="ARBA00022781"/>
    </source>
</evidence>
<evidence type="ECO:0008006" key="12">
    <source>
        <dbReference type="Google" id="ProtNLM"/>
    </source>
</evidence>
<evidence type="ECO:0000313" key="11">
    <source>
        <dbReference type="Proteomes" id="UP001196413"/>
    </source>
</evidence>
<feature type="region of interest" description="Disordered" evidence="9">
    <location>
        <begin position="1"/>
        <end position="36"/>
    </location>
</feature>
<keyword evidence="11" id="KW-1185">Reference proteome</keyword>
<dbReference type="InterPro" id="IPR000131">
    <property type="entry name" value="ATP_synth_F1_gsu"/>
</dbReference>
<dbReference type="Proteomes" id="UP001196413">
    <property type="component" value="Unassembled WGS sequence"/>
</dbReference>
<feature type="compositionally biased region" description="Basic and acidic residues" evidence="9">
    <location>
        <begin position="1"/>
        <end position="15"/>
    </location>
</feature>
<dbReference type="EMBL" id="JAHQIW010002412">
    <property type="protein sequence ID" value="KAJ1355270.1"/>
    <property type="molecule type" value="Genomic_DNA"/>
</dbReference>
<accession>A0AAD5QN95</accession>
<evidence type="ECO:0000256" key="6">
    <source>
        <dbReference type="ARBA" id="ARBA00023136"/>
    </source>
</evidence>
<dbReference type="PANTHER" id="PTHR11693">
    <property type="entry name" value="ATP SYNTHASE GAMMA CHAIN"/>
    <property type="match status" value="1"/>
</dbReference>
<keyword evidence="5" id="KW-0406">Ion transport</keyword>
<dbReference type="Gene3D" id="3.40.1380.10">
    <property type="match status" value="1"/>
</dbReference>
<dbReference type="PANTHER" id="PTHR11693:SF22">
    <property type="entry name" value="ATP SYNTHASE SUBUNIT GAMMA, MITOCHONDRIAL"/>
    <property type="match status" value="1"/>
</dbReference>
<reference evidence="10" key="1">
    <citation type="submission" date="2021-06" db="EMBL/GenBank/DDBJ databases">
        <title>Parelaphostrongylus tenuis whole genome reference sequence.</title>
        <authorList>
            <person name="Garwood T.J."/>
            <person name="Larsen P.A."/>
            <person name="Fountain-Jones N.M."/>
            <person name="Garbe J.R."/>
            <person name="Macchietto M.G."/>
            <person name="Kania S.A."/>
            <person name="Gerhold R.W."/>
            <person name="Richards J.E."/>
            <person name="Wolf T.M."/>
        </authorList>
    </citation>
    <scope>NUCLEOTIDE SEQUENCE</scope>
    <source>
        <strain evidence="10">MNPRO001-30</strain>
        <tissue evidence="10">Meninges</tissue>
    </source>
</reference>
<sequence>MAGRENASDAARKTDGASCEQRVPSATDRAGTHHVPPWLGFCSACGLVGIREQQRGFATLKDISIRLKSIKNIQKITKSMKMVAAAKYAKAERDLKGARAYGVGAKTFFDNIESQDEGTKEEKQKQLLVLVTS</sequence>
<name>A0AAD5QN95_PARTN</name>
<protein>
    <recommendedName>
        <fullName evidence="12">ATP synthase subunit gamma, mitochondrial</fullName>
    </recommendedName>
</protein>
<keyword evidence="4" id="KW-0375">Hydrogen ion transport</keyword>
<dbReference type="Gene3D" id="1.10.287.80">
    <property type="entry name" value="ATP synthase, gamma subunit, helix hairpin domain"/>
    <property type="match status" value="1"/>
</dbReference>
<evidence type="ECO:0000313" key="10">
    <source>
        <dbReference type="EMBL" id="KAJ1355270.1"/>
    </source>
</evidence>
<evidence type="ECO:0000256" key="2">
    <source>
        <dbReference type="ARBA" id="ARBA00007681"/>
    </source>
</evidence>
<comment type="similarity">
    <text evidence="2">Belongs to the ATPase gamma chain family.</text>
</comment>
<comment type="subcellular location">
    <subcellularLocation>
        <location evidence="1">Membrane</location>
        <topology evidence="1">Peripheral membrane protein</topology>
    </subcellularLocation>
</comment>
<gene>
    <name evidence="10" type="ORF">KIN20_012606</name>
</gene>
<keyword evidence="3" id="KW-0813">Transport</keyword>
<evidence type="ECO:0000256" key="5">
    <source>
        <dbReference type="ARBA" id="ARBA00023065"/>
    </source>
</evidence>
<keyword evidence="8" id="KW-0066">ATP synthesis</keyword>
<evidence type="ECO:0000256" key="9">
    <source>
        <dbReference type="SAM" id="MobiDB-lite"/>
    </source>
</evidence>
<comment type="caution">
    <text evidence="10">The sequence shown here is derived from an EMBL/GenBank/DDBJ whole genome shotgun (WGS) entry which is preliminary data.</text>
</comment>
<dbReference type="AlphaFoldDB" id="A0AAD5QN95"/>
<evidence type="ECO:0000256" key="7">
    <source>
        <dbReference type="ARBA" id="ARBA00023196"/>
    </source>
</evidence>
<keyword evidence="7" id="KW-0139">CF(1)</keyword>
<proteinExistence type="inferred from homology"/>
<dbReference type="GO" id="GO:0045259">
    <property type="term" value="C:proton-transporting ATP synthase complex"/>
    <property type="evidence" value="ECO:0007669"/>
    <property type="project" value="UniProtKB-KW"/>
</dbReference>
<dbReference type="InterPro" id="IPR035968">
    <property type="entry name" value="ATP_synth_F1_ATPase_gsu"/>
</dbReference>
<dbReference type="Pfam" id="PF00231">
    <property type="entry name" value="ATP-synt"/>
    <property type="match status" value="1"/>
</dbReference>